<dbReference type="EC" id="2.8.1.9" evidence="4"/>
<dbReference type="EMBL" id="VIBQ01000009">
    <property type="protein sequence ID" value="KAB8336758.1"/>
    <property type="molecule type" value="Genomic_DNA"/>
</dbReference>
<dbReference type="AlphaFoldDB" id="A0A5N6KN98"/>
<feature type="region of interest" description="Disordered" evidence="5">
    <location>
        <begin position="1"/>
        <end position="21"/>
    </location>
</feature>
<comment type="caution">
    <text evidence="7">The sequence shown here is derived from an EMBL/GenBank/DDBJ whole genome shotgun (WGS) entry which is preliminary data.</text>
</comment>
<evidence type="ECO:0000259" key="6">
    <source>
        <dbReference type="PROSITE" id="PS51340"/>
    </source>
</evidence>
<keyword evidence="3 4" id="KW-0501">Molybdenum cofactor biosynthesis</keyword>
<evidence type="ECO:0000256" key="3">
    <source>
        <dbReference type="ARBA" id="ARBA00023150"/>
    </source>
</evidence>
<comment type="cofactor">
    <cofactor evidence="4">
        <name>pyridoxal 5'-phosphate</name>
        <dbReference type="ChEBI" id="CHEBI:597326"/>
    </cofactor>
</comment>
<dbReference type="Pfam" id="PF03476">
    <property type="entry name" value="MOSC_N"/>
    <property type="match status" value="1"/>
</dbReference>
<dbReference type="InterPro" id="IPR015421">
    <property type="entry name" value="PyrdxlP-dep_Trfase_major"/>
</dbReference>
<protein>
    <recommendedName>
        <fullName evidence="4">Molybdenum cofactor sulfurase</fullName>
        <shortName evidence="4">MCS</shortName>
        <shortName evidence="4">MOS</shortName>
        <shortName evidence="4">MoCo sulfurase</shortName>
        <ecNumber evidence="4">2.8.1.9</ecNumber>
    </recommendedName>
    <alternativeName>
        <fullName evidence="4">Molybdenum cofactor sulfurtransferase</fullName>
    </alternativeName>
</protein>
<dbReference type="InterPro" id="IPR005302">
    <property type="entry name" value="MoCF_Sase_C"/>
</dbReference>
<dbReference type="InterPro" id="IPR015424">
    <property type="entry name" value="PyrdxlP-dep_Trfase"/>
</dbReference>
<keyword evidence="8" id="KW-1185">Reference proteome</keyword>
<proteinExistence type="inferred from homology"/>
<dbReference type="InterPro" id="IPR000192">
    <property type="entry name" value="Aminotrans_V_dom"/>
</dbReference>
<evidence type="ECO:0000256" key="2">
    <source>
        <dbReference type="ARBA" id="ARBA00022898"/>
    </source>
</evidence>
<keyword evidence="1 4" id="KW-0808">Transferase</keyword>
<dbReference type="GO" id="GO:0030151">
    <property type="term" value="F:molybdenum ion binding"/>
    <property type="evidence" value="ECO:0007669"/>
    <property type="project" value="UniProtKB-UniRule"/>
</dbReference>
<sequence>MTTDEAARHRTPPTSFTSSSSGPRVYIMDELIVYNDRIESMRKHEYPMLKDAVYLDHAGTTLYAKSLIERFSADMIYSLYGNPHSGSTSSQLATTRTENIRHDVLRFFGADSREFDLVFVANATAGIKLVMDAFRDHEHGFWYGYHKDSHTSLVGVREVASLGHRCFETDEEIEAWLGDSSGDSHQLELLAYPAQSNMNGRRLPLDWSQRARLSNRRNKRHRYTLLDAAAYASTTPVGLSHPESSPDFTVVSFNKIFGFPDLGGVIVRNDSAHVLNARRYFGGGTVDMVLCAKEQWHAKKSGTVHEAHEDGTLPIHSIVALGHALDVHQELFESLEKVSAHTSMLANRLHSRLASMRHRNGKPTCELYREQGAGAIVSFNIKSETGEWVSNTEVERLASIKSFHIRSGGLCNPGGIASTLGLQPWELKANFSAGQRCGAGDEILGGKVSGMTRVSFGAMSTLADVDSFVEFIQEYFVSEAPTETATSGSMVTEIDSHDFYVESLTVYPMKSCAGWRIPEGSHWEVRAEGLAWDREWCLVHQGTNTALSQKKYNRMALIRPEIDLQHGILRIRYTGSWNRPENLPREIEVPLSADPTPFEAVDSGSRPSLVCDDKVTARRYASCTTAAYFTLALGVPCQLARFPPTTVGLSTRHMKQQLGISGSNFVPRPLLLSNESPILTISRSSLNRLNEEIKARGGRAAQAESFRANIVVAQALGHPPGHEQPYAEDAWSMLRIGSQYYQLLGSCRRCQMVCIDQETAEKTVEPFATLAKTRRAAGKVWFGQHTSHLPLTGGEWGVSRHATIKVGDNVRALHDGKECDSVLQAALHETRGSQ</sequence>
<dbReference type="Pfam" id="PF00266">
    <property type="entry name" value="Aminotran_5"/>
    <property type="match status" value="1"/>
</dbReference>
<comment type="catalytic activity">
    <reaction evidence="4">
        <text>Mo-molybdopterin + L-cysteine + AH2 = thio-Mo-molybdopterin + L-alanine + A + H2O</text>
        <dbReference type="Rhea" id="RHEA:42636"/>
        <dbReference type="ChEBI" id="CHEBI:13193"/>
        <dbReference type="ChEBI" id="CHEBI:15377"/>
        <dbReference type="ChEBI" id="CHEBI:17499"/>
        <dbReference type="ChEBI" id="CHEBI:35235"/>
        <dbReference type="ChEBI" id="CHEBI:57972"/>
        <dbReference type="ChEBI" id="CHEBI:71302"/>
        <dbReference type="ChEBI" id="CHEBI:82685"/>
        <dbReference type="EC" id="2.8.1.9"/>
    </reaction>
</comment>
<feature type="domain" description="MOSC" evidence="6">
    <location>
        <begin position="637"/>
        <end position="813"/>
    </location>
</feature>
<dbReference type="Proteomes" id="UP000327013">
    <property type="component" value="Unassembled WGS sequence"/>
</dbReference>
<reference evidence="7 8" key="1">
    <citation type="submission" date="2019-06" db="EMBL/GenBank/DDBJ databases">
        <title>A chromosomal-level reference genome of Carpinus fangiana (Coryloideae, Betulaceae).</title>
        <authorList>
            <person name="Yang X."/>
            <person name="Wang Z."/>
            <person name="Zhang L."/>
            <person name="Hao G."/>
            <person name="Liu J."/>
            <person name="Yang Y."/>
        </authorList>
    </citation>
    <scope>NUCLEOTIDE SEQUENCE [LARGE SCALE GENOMIC DNA]</scope>
    <source>
        <strain evidence="7">Cfa_2016G</strain>
        <tissue evidence="7">Leaf</tissue>
    </source>
</reference>
<dbReference type="InterPro" id="IPR005303">
    <property type="entry name" value="MOCOS_middle"/>
</dbReference>
<keyword evidence="2 4" id="KW-0663">Pyridoxal phosphate</keyword>
<evidence type="ECO:0000313" key="7">
    <source>
        <dbReference type="EMBL" id="KAB8336758.1"/>
    </source>
</evidence>
<evidence type="ECO:0000313" key="8">
    <source>
        <dbReference type="Proteomes" id="UP000327013"/>
    </source>
</evidence>
<dbReference type="SUPFAM" id="SSF141673">
    <property type="entry name" value="MOSC N-terminal domain-like"/>
    <property type="match status" value="1"/>
</dbReference>
<evidence type="ECO:0000256" key="5">
    <source>
        <dbReference type="SAM" id="MobiDB-lite"/>
    </source>
</evidence>
<dbReference type="PANTHER" id="PTHR14237">
    <property type="entry name" value="MOLYBDOPTERIN COFACTOR SULFURASE MOSC"/>
    <property type="match status" value="1"/>
</dbReference>
<dbReference type="InterPro" id="IPR028886">
    <property type="entry name" value="MoCo_sulfurase"/>
</dbReference>
<evidence type="ECO:0000256" key="1">
    <source>
        <dbReference type="ARBA" id="ARBA00022679"/>
    </source>
</evidence>
<dbReference type="HAMAP" id="MF_03050">
    <property type="entry name" value="MOCOS"/>
    <property type="match status" value="1"/>
</dbReference>
<dbReference type="GO" id="GO:0006777">
    <property type="term" value="P:Mo-molybdopterin cofactor biosynthetic process"/>
    <property type="evidence" value="ECO:0007669"/>
    <property type="project" value="UniProtKB-UniRule"/>
</dbReference>
<feature type="compositionally biased region" description="Low complexity" evidence="5">
    <location>
        <begin position="12"/>
        <end position="21"/>
    </location>
</feature>
<dbReference type="GO" id="GO:0016829">
    <property type="term" value="F:lyase activity"/>
    <property type="evidence" value="ECO:0007669"/>
    <property type="project" value="UniProtKB-UniRule"/>
</dbReference>
<dbReference type="Gene3D" id="3.40.640.10">
    <property type="entry name" value="Type I PLP-dependent aspartate aminotransferase-like (Major domain)"/>
    <property type="match status" value="1"/>
</dbReference>
<dbReference type="PROSITE" id="PS51340">
    <property type="entry name" value="MOSC"/>
    <property type="match status" value="1"/>
</dbReference>
<comment type="function">
    <text evidence="4">Sulfurates the molybdenum cofactor. Sulfation of molybdenum is essential for xanthine dehydrogenase (XDH) and aldehyde oxidase (ADO) enzymes in which molybdenum cofactor is liganded by 1 oxygen and 1 sulfur atom in active form.</text>
</comment>
<comment type="similarity">
    <text evidence="4">Belongs to the class-V pyridoxal-phosphate-dependent aminotransferase family. MOCOS subfamily.</text>
</comment>
<gene>
    <name evidence="7" type="ORF">FH972_021067</name>
</gene>
<feature type="active site" evidence="4">
    <location>
        <position position="411"/>
    </location>
</feature>
<dbReference type="PANTHER" id="PTHR14237:SF80">
    <property type="entry name" value="MOLYBDENUM COFACTOR SULFURASE"/>
    <property type="match status" value="1"/>
</dbReference>
<dbReference type="Pfam" id="PF03473">
    <property type="entry name" value="MOSC"/>
    <property type="match status" value="1"/>
</dbReference>
<feature type="modified residue" description="N6-(pyridoxal phosphate)lysine" evidence="4">
    <location>
        <position position="255"/>
    </location>
</feature>
<dbReference type="OrthoDB" id="10264306at2759"/>
<dbReference type="GO" id="GO:0008265">
    <property type="term" value="F:molybdenum cofactor sulfurtransferase activity"/>
    <property type="evidence" value="ECO:0007669"/>
    <property type="project" value="UniProtKB-UniRule"/>
</dbReference>
<dbReference type="GO" id="GO:0030170">
    <property type="term" value="F:pyridoxal phosphate binding"/>
    <property type="evidence" value="ECO:0007669"/>
    <property type="project" value="UniProtKB-UniRule"/>
</dbReference>
<accession>A0A5N6KN98</accession>
<dbReference type="SUPFAM" id="SSF53383">
    <property type="entry name" value="PLP-dependent transferases"/>
    <property type="match status" value="1"/>
</dbReference>
<name>A0A5N6KN98_9ROSI</name>
<organism evidence="7 8">
    <name type="scientific">Carpinus fangiana</name>
    <dbReference type="NCBI Taxonomy" id="176857"/>
    <lineage>
        <taxon>Eukaryota</taxon>
        <taxon>Viridiplantae</taxon>
        <taxon>Streptophyta</taxon>
        <taxon>Embryophyta</taxon>
        <taxon>Tracheophyta</taxon>
        <taxon>Spermatophyta</taxon>
        <taxon>Magnoliopsida</taxon>
        <taxon>eudicotyledons</taxon>
        <taxon>Gunneridae</taxon>
        <taxon>Pentapetalae</taxon>
        <taxon>rosids</taxon>
        <taxon>fabids</taxon>
        <taxon>Fagales</taxon>
        <taxon>Betulaceae</taxon>
        <taxon>Carpinus</taxon>
    </lineage>
</organism>
<evidence type="ECO:0000256" key="4">
    <source>
        <dbReference type="HAMAP-Rule" id="MF_03050"/>
    </source>
</evidence>